<dbReference type="Gene3D" id="3.50.50.100">
    <property type="match status" value="1"/>
</dbReference>
<evidence type="ECO:0000259" key="9">
    <source>
        <dbReference type="Pfam" id="PF07992"/>
    </source>
</evidence>
<evidence type="ECO:0000256" key="2">
    <source>
        <dbReference type="ARBA" id="ARBA00012637"/>
    </source>
</evidence>
<dbReference type="InterPro" id="IPR036188">
    <property type="entry name" value="FAD/NAD-bd_sf"/>
</dbReference>
<evidence type="ECO:0000256" key="4">
    <source>
        <dbReference type="ARBA" id="ARBA00022827"/>
    </source>
</evidence>
<feature type="compositionally biased region" description="Acidic residues" evidence="8">
    <location>
        <begin position="455"/>
        <end position="471"/>
    </location>
</feature>
<dbReference type="Proteomes" id="UP000280444">
    <property type="component" value="Unassembled WGS sequence"/>
</dbReference>
<evidence type="ECO:0000313" key="11">
    <source>
        <dbReference type="Proteomes" id="UP000280444"/>
    </source>
</evidence>
<dbReference type="OrthoDB" id="9781621at2"/>
<dbReference type="PRINTS" id="PR00411">
    <property type="entry name" value="PNDRDTASEI"/>
</dbReference>
<protein>
    <recommendedName>
        <fullName evidence="2">NADH:ubiquinone reductase (non-electrogenic)</fullName>
        <ecNumber evidence="2">1.6.5.9</ecNumber>
    </recommendedName>
</protein>
<comment type="similarity">
    <text evidence="1">Belongs to the NADH dehydrogenase family.</text>
</comment>
<dbReference type="InterPro" id="IPR045024">
    <property type="entry name" value="NDH-2"/>
</dbReference>
<dbReference type="AlphaFoldDB" id="A0A3P1SCU9"/>
<dbReference type="InterPro" id="IPR023753">
    <property type="entry name" value="FAD/NAD-binding_dom"/>
</dbReference>
<reference evidence="10 11" key="1">
    <citation type="submission" date="2018-11" db="EMBL/GenBank/DDBJ databases">
        <title>Genomes From Bacteria Associated with the Canine Oral Cavity: a Test Case for Automated Genome-Based Taxonomic Assignment.</title>
        <authorList>
            <person name="Coil D.A."/>
            <person name="Jospin G."/>
            <person name="Darling A.E."/>
            <person name="Wallis C."/>
            <person name="Davis I.J."/>
            <person name="Harris S."/>
            <person name="Eisen J.A."/>
            <person name="Holcombe L.J."/>
            <person name="O'Flynn C."/>
        </authorList>
    </citation>
    <scope>NUCLEOTIDE SEQUENCE [LARGE SCALE GENOMIC DNA]</scope>
    <source>
        <strain evidence="10 11">OH770</strain>
    </source>
</reference>
<accession>A0A3P1SCU9</accession>
<dbReference type="SUPFAM" id="SSF51905">
    <property type="entry name" value="FAD/NAD(P)-binding domain"/>
    <property type="match status" value="1"/>
</dbReference>
<evidence type="ECO:0000256" key="1">
    <source>
        <dbReference type="ARBA" id="ARBA00005272"/>
    </source>
</evidence>
<evidence type="ECO:0000313" key="10">
    <source>
        <dbReference type="EMBL" id="RRC95113.1"/>
    </source>
</evidence>
<dbReference type="PANTHER" id="PTHR43706:SF47">
    <property type="entry name" value="EXTERNAL NADH-UBIQUINONE OXIDOREDUCTASE 1, MITOCHONDRIAL-RELATED"/>
    <property type="match status" value="1"/>
</dbReference>
<dbReference type="RefSeq" id="WP_124870585.1">
    <property type="nucleotide sequence ID" value="NZ_RQZF01000006.1"/>
</dbReference>
<dbReference type="EMBL" id="RQZF01000006">
    <property type="protein sequence ID" value="RRC95113.1"/>
    <property type="molecule type" value="Genomic_DNA"/>
</dbReference>
<keyword evidence="3" id="KW-0285">Flavoprotein</keyword>
<keyword evidence="11" id="KW-1185">Reference proteome</keyword>
<dbReference type="Pfam" id="PF07992">
    <property type="entry name" value="Pyr_redox_2"/>
    <property type="match status" value="1"/>
</dbReference>
<comment type="caution">
    <text evidence="10">The sequence shown here is derived from an EMBL/GenBank/DDBJ whole genome shotgun (WGS) entry which is preliminary data.</text>
</comment>
<evidence type="ECO:0000256" key="7">
    <source>
        <dbReference type="ARBA" id="ARBA00047599"/>
    </source>
</evidence>
<keyword evidence="4" id="KW-0274">FAD</keyword>
<organism evidence="10 11">
    <name type="scientific">Schaalia canis</name>
    <dbReference type="NCBI Taxonomy" id="100469"/>
    <lineage>
        <taxon>Bacteria</taxon>
        <taxon>Bacillati</taxon>
        <taxon>Actinomycetota</taxon>
        <taxon>Actinomycetes</taxon>
        <taxon>Actinomycetales</taxon>
        <taxon>Actinomycetaceae</taxon>
        <taxon>Schaalia</taxon>
    </lineage>
</organism>
<evidence type="ECO:0000256" key="3">
    <source>
        <dbReference type="ARBA" id="ARBA00022630"/>
    </source>
</evidence>
<evidence type="ECO:0000256" key="8">
    <source>
        <dbReference type="SAM" id="MobiDB-lite"/>
    </source>
</evidence>
<keyword evidence="5" id="KW-0560">Oxidoreductase</keyword>
<proteinExistence type="inferred from homology"/>
<evidence type="ECO:0000256" key="6">
    <source>
        <dbReference type="ARBA" id="ARBA00023027"/>
    </source>
</evidence>
<keyword evidence="6" id="KW-0520">NAD</keyword>
<feature type="compositionally biased region" description="Basic and acidic residues" evidence="8">
    <location>
        <begin position="472"/>
        <end position="484"/>
    </location>
</feature>
<sequence length="484" mass="52275">MSTPRIVVIGSGFGGLFATRKLRKANVDITLIAKTSHHLFQPLLYQVATGILSAGEIAPSTREILRKQKNVQVILGLVVDIDTENRIVHWRNHNRPEQTPYDILIVAAGAGQSYFGNDHFAVFAPGMKSIDDALELRARIFGAFELAELETDPGEIEKLLTFVVVGAGPTGVEMAGQIRELASHTLRGEFRNFDPAKARVILMDGADRPLPVFGEKLGDATRDALEKLGVEVRPRSIVTNVDGESVTIKSLDSGEETRIDTVCKVWAAGVQGSELGKVLSERTGVELDRAGRVVVAPDLTIPGHPEIFVIGDLMSVPGVPGVAQGAIQAADFVADQIVARTNGRAPKATAFAYKDKGSMATIARFKAVVSMGNLKLTGFPAWFAWCFLHLLYIVGFKAQVGTLLHWFISFVSNARSERTTTNQQMVGRLALEQLGTGSSGRLVAGEEVRSTTDDSSPETDDDSALSEADEETRDRDETLDAPGK</sequence>
<name>A0A3P1SCU9_9ACTO</name>
<dbReference type="GO" id="GO:0050136">
    <property type="term" value="F:NADH dehydrogenase (quinone) (non-electrogenic) activity"/>
    <property type="evidence" value="ECO:0007669"/>
    <property type="project" value="UniProtKB-EC"/>
</dbReference>
<comment type="catalytic activity">
    <reaction evidence="7">
        <text>a quinone + NADH + H(+) = a quinol + NAD(+)</text>
        <dbReference type="Rhea" id="RHEA:46160"/>
        <dbReference type="ChEBI" id="CHEBI:15378"/>
        <dbReference type="ChEBI" id="CHEBI:24646"/>
        <dbReference type="ChEBI" id="CHEBI:57540"/>
        <dbReference type="ChEBI" id="CHEBI:57945"/>
        <dbReference type="ChEBI" id="CHEBI:132124"/>
        <dbReference type="EC" id="1.6.5.9"/>
    </reaction>
</comment>
<dbReference type="EC" id="1.6.5.9" evidence="2"/>
<gene>
    <name evidence="10" type="ORF">EII11_06855</name>
</gene>
<dbReference type="PANTHER" id="PTHR43706">
    <property type="entry name" value="NADH DEHYDROGENASE"/>
    <property type="match status" value="1"/>
</dbReference>
<dbReference type="PRINTS" id="PR00368">
    <property type="entry name" value="FADPNR"/>
</dbReference>
<evidence type="ECO:0000256" key="5">
    <source>
        <dbReference type="ARBA" id="ARBA00023002"/>
    </source>
</evidence>
<feature type="domain" description="FAD/NAD(P)-binding" evidence="9">
    <location>
        <begin position="5"/>
        <end position="330"/>
    </location>
</feature>
<feature type="region of interest" description="Disordered" evidence="8">
    <location>
        <begin position="439"/>
        <end position="484"/>
    </location>
</feature>